<accession>A0A3S0ZNL5</accession>
<organism evidence="2 3">
    <name type="scientific">Elysia chlorotica</name>
    <name type="common">Eastern emerald elysia</name>
    <name type="synonym">Sea slug</name>
    <dbReference type="NCBI Taxonomy" id="188477"/>
    <lineage>
        <taxon>Eukaryota</taxon>
        <taxon>Metazoa</taxon>
        <taxon>Spiralia</taxon>
        <taxon>Lophotrochozoa</taxon>
        <taxon>Mollusca</taxon>
        <taxon>Gastropoda</taxon>
        <taxon>Heterobranchia</taxon>
        <taxon>Euthyneura</taxon>
        <taxon>Panpulmonata</taxon>
        <taxon>Sacoglossa</taxon>
        <taxon>Placobranchoidea</taxon>
        <taxon>Plakobranchidae</taxon>
        <taxon>Elysia</taxon>
    </lineage>
</organism>
<dbReference type="Proteomes" id="UP000271974">
    <property type="component" value="Unassembled WGS sequence"/>
</dbReference>
<sequence length="233" mass="24786">MAKFAAYMVGSKDGAAACHQLGVNEAGILALGTLQFDAQVFLTSLQAEETDLCTVQSNVMNSPAEWASPEDITTPVVPKTRIATTLALKEEVATPATEPSNGILTMAVSVGRRKRASGELNSTIDNSTITSADVTEELPVCDFIGANMTSASEEFQEMLESISKFIRVESQNTSQSRRKKESAQDNRVSSVSVGVFSCSIIFVALGLIVLMDVSSLVAALHNFLSSGAQMQKI</sequence>
<feature type="transmembrane region" description="Helical" evidence="1">
    <location>
        <begin position="188"/>
        <end position="211"/>
    </location>
</feature>
<comment type="caution">
    <text evidence="2">The sequence shown here is derived from an EMBL/GenBank/DDBJ whole genome shotgun (WGS) entry which is preliminary data.</text>
</comment>
<proteinExistence type="predicted"/>
<keyword evidence="3" id="KW-1185">Reference proteome</keyword>
<gene>
    <name evidence="2" type="ORF">EGW08_008992</name>
</gene>
<keyword evidence="1" id="KW-0472">Membrane</keyword>
<evidence type="ECO:0000256" key="1">
    <source>
        <dbReference type="SAM" id="Phobius"/>
    </source>
</evidence>
<protein>
    <submittedName>
        <fullName evidence="2">Uncharacterized protein</fullName>
    </submittedName>
</protein>
<evidence type="ECO:0000313" key="3">
    <source>
        <dbReference type="Proteomes" id="UP000271974"/>
    </source>
</evidence>
<keyword evidence="1" id="KW-1133">Transmembrane helix</keyword>
<keyword evidence="1" id="KW-0812">Transmembrane</keyword>
<dbReference type="EMBL" id="RQTK01000252">
    <property type="protein sequence ID" value="RUS83228.1"/>
    <property type="molecule type" value="Genomic_DNA"/>
</dbReference>
<reference evidence="2 3" key="1">
    <citation type="submission" date="2019-01" db="EMBL/GenBank/DDBJ databases">
        <title>A draft genome assembly of the solar-powered sea slug Elysia chlorotica.</title>
        <authorList>
            <person name="Cai H."/>
            <person name="Li Q."/>
            <person name="Fang X."/>
            <person name="Li J."/>
            <person name="Curtis N.E."/>
            <person name="Altenburger A."/>
            <person name="Shibata T."/>
            <person name="Feng M."/>
            <person name="Maeda T."/>
            <person name="Schwartz J.A."/>
            <person name="Shigenobu S."/>
            <person name="Lundholm N."/>
            <person name="Nishiyama T."/>
            <person name="Yang H."/>
            <person name="Hasebe M."/>
            <person name="Li S."/>
            <person name="Pierce S.K."/>
            <person name="Wang J."/>
        </authorList>
    </citation>
    <scope>NUCLEOTIDE SEQUENCE [LARGE SCALE GENOMIC DNA]</scope>
    <source>
        <strain evidence="2">EC2010</strain>
        <tissue evidence="2">Whole organism of an adult</tissue>
    </source>
</reference>
<name>A0A3S0ZNL5_ELYCH</name>
<evidence type="ECO:0000313" key="2">
    <source>
        <dbReference type="EMBL" id="RUS83228.1"/>
    </source>
</evidence>
<dbReference type="OrthoDB" id="10585575at2759"/>
<dbReference type="AlphaFoldDB" id="A0A3S0ZNL5"/>